<protein>
    <submittedName>
        <fullName evidence="1">Putative terminase small subunit</fullName>
    </submittedName>
</protein>
<sequence length="165" mass="18431">MAGRTPIPAAIHALKGNPSEFSKEEINKMSSANYEPLTDFTPPAYLSEFQKKTWRELCKKFGAVKILTVMDTMALEMLIDDYAEWREHKEYLDANGYTIIQTNVAGGEVEKADPRCGLKQAAHQRCVGLLKEFGWTPASRTKTQALSVVEQDPLKDGGIGERPKK</sequence>
<dbReference type="Pfam" id="PF05119">
    <property type="entry name" value="Terminase_4"/>
    <property type="match status" value="1"/>
</dbReference>
<dbReference type="NCBIfam" id="TIGR01558">
    <property type="entry name" value="sm_term_P27"/>
    <property type="match status" value="1"/>
</dbReference>
<reference evidence="1 2" key="1">
    <citation type="submission" date="2020-09" db="EMBL/GenBank/DDBJ databases">
        <authorList>
            <person name="Hogan T.J."/>
            <person name="Wilson M.E."/>
            <person name="Walker J.K."/>
            <person name="Johnson L."/>
            <person name="Sharma R."/>
            <person name="Grose J.H."/>
        </authorList>
    </citation>
    <scope>NUCLEOTIDE SEQUENCE [LARGE SCALE GENOMIC DNA]</scope>
</reference>
<evidence type="ECO:0000313" key="2">
    <source>
        <dbReference type="Proteomes" id="UP000595656"/>
    </source>
</evidence>
<dbReference type="InterPro" id="IPR006448">
    <property type="entry name" value="Phage_term_ssu_P27"/>
</dbReference>
<name>A0A7T3NA01_9CAUD</name>
<evidence type="ECO:0000313" key="1">
    <source>
        <dbReference type="EMBL" id="QPX75117.1"/>
    </source>
</evidence>
<organism evidence="1 2">
    <name type="scientific">Serratia phage vB_SmaS_Bigdog</name>
    <dbReference type="NCBI Taxonomy" id="2777364"/>
    <lineage>
        <taxon>Viruses</taxon>
        <taxon>Duplodnaviria</taxon>
        <taxon>Heunggongvirae</taxon>
        <taxon>Uroviricota</taxon>
        <taxon>Caudoviricetes</taxon>
        <taxon>Bonzeevirus</taxon>
        <taxon>Bonzeevirus bigdog</taxon>
    </lineage>
</organism>
<accession>A0A7T3NA01</accession>
<proteinExistence type="predicted"/>
<keyword evidence="2" id="KW-1185">Reference proteome</keyword>
<dbReference type="Proteomes" id="UP000595656">
    <property type="component" value="Segment"/>
</dbReference>
<dbReference type="EMBL" id="MW021763">
    <property type="protein sequence ID" value="QPX75117.1"/>
    <property type="molecule type" value="Genomic_DNA"/>
</dbReference>
<gene>
    <name evidence="1" type="ORF">BIGDOG_12</name>
</gene>